<dbReference type="KEGG" id="saqt:GJV85_08760"/>
<dbReference type="AlphaFoldDB" id="A0A975B155"/>
<evidence type="ECO:0008006" key="8">
    <source>
        <dbReference type="Google" id="ProtNLM"/>
    </source>
</evidence>
<dbReference type="PANTHER" id="PTHR37937:SF1">
    <property type="entry name" value="CONJUGATIVE TRANSFER: DNA TRANSPORT"/>
    <property type="match status" value="1"/>
</dbReference>
<evidence type="ECO:0000313" key="6">
    <source>
        <dbReference type="EMBL" id="QSZ42198.1"/>
    </source>
</evidence>
<organism evidence="6 7">
    <name type="scientific">Sulfurimonas aquatica</name>
    <dbReference type="NCBI Taxonomy" id="2672570"/>
    <lineage>
        <taxon>Bacteria</taxon>
        <taxon>Pseudomonadati</taxon>
        <taxon>Campylobacterota</taxon>
        <taxon>Epsilonproteobacteria</taxon>
        <taxon>Campylobacterales</taxon>
        <taxon>Sulfurimonadaceae</taxon>
        <taxon>Sulfurimonas</taxon>
    </lineage>
</organism>
<evidence type="ECO:0000256" key="2">
    <source>
        <dbReference type="ARBA" id="ARBA00022475"/>
    </source>
</evidence>
<dbReference type="RefSeq" id="WP_207561015.1">
    <property type="nucleotide sequence ID" value="NZ_CP046072.1"/>
</dbReference>
<accession>A0A975B155</accession>
<comment type="subcellular location">
    <subcellularLocation>
        <location evidence="1">Cell membrane</location>
        <topology evidence="1">Multi-pass membrane protein</topology>
    </subcellularLocation>
</comment>
<dbReference type="SUPFAM" id="SSF52540">
    <property type="entry name" value="P-loop containing nucleoside triphosphate hydrolases"/>
    <property type="match status" value="1"/>
</dbReference>
<protein>
    <recommendedName>
        <fullName evidence="8">Type IV secretion system coupling protein TraD DNA-binding domain-containing protein</fullName>
    </recommendedName>
</protein>
<evidence type="ECO:0000256" key="5">
    <source>
        <dbReference type="ARBA" id="ARBA00023136"/>
    </source>
</evidence>
<sequence length="551" mass="62545">MATMGFIQSTTCEVPTSSIIVPETFTHSIAFGQTGCGKTTSFIYPNLKKRLELGHGVLLYDYKGKEHLSVKYLAQSTGRLNDVVEIGKPWGENINLIQNMDEEELDKFFSNILSHGKDGKYWENSAKSLGQAVLKILKAIESFSLVMSKVDKDFEQGESYIQIGRSSSKYSYKYPTKRTLTSLVAVCSTFETLSSFIKGLSDLRSRTQVMIKENVKELVASAHDEELTEIKLLITELVRTRENLCEIIDESYDSLSSFGENSNENLTQNIIGSLVSPLISLSQNSFFNANSFDIVSALNRGQIVVVNTQALSDSVLESLNNSILNELTQRTRSLKLQPISVFMDEAQRILSESTDLPIDVLREAKVDIFLSTQNSALLKNKLESEKFEALMGNLVHKYYFQSSVDEELNSTYLLDELESFEHLSSTNKYESISSSTPLFIELKEKIKAELKYQKKHEIVKKFAYEYDKKPCVLEYVPRLYRDKKLILINTNTLKEQVVNSSSLRSIVSTGWKVEKLIEESIQEINQAEQDYKDFINTDEYDEDELDIAVSF</sequence>
<name>A0A975B155_9BACT</name>
<dbReference type="PANTHER" id="PTHR37937">
    <property type="entry name" value="CONJUGATIVE TRANSFER: DNA TRANSPORT"/>
    <property type="match status" value="1"/>
</dbReference>
<dbReference type="InterPro" id="IPR051539">
    <property type="entry name" value="T4SS-coupling_protein"/>
</dbReference>
<evidence type="ECO:0000256" key="4">
    <source>
        <dbReference type="ARBA" id="ARBA00022989"/>
    </source>
</evidence>
<keyword evidence="7" id="KW-1185">Reference proteome</keyword>
<dbReference type="GO" id="GO:0005886">
    <property type="term" value="C:plasma membrane"/>
    <property type="evidence" value="ECO:0007669"/>
    <property type="project" value="UniProtKB-SubCell"/>
</dbReference>
<reference evidence="6" key="2">
    <citation type="submission" date="2021-04" db="EMBL/GenBank/DDBJ databases">
        <title>Isolation and characterization of a novel species of the genus Sulfurimonas.</title>
        <authorList>
            <person name="Fukui M."/>
        </authorList>
    </citation>
    <scope>NUCLEOTIDE SEQUENCE</scope>
    <source>
        <strain evidence="6">H1576</strain>
    </source>
</reference>
<dbReference type="Gene3D" id="3.40.50.300">
    <property type="entry name" value="P-loop containing nucleotide triphosphate hydrolases"/>
    <property type="match status" value="1"/>
</dbReference>
<gene>
    <name evidence="6" type="ORF">GJV85_08760</name>
</gene>
<dbReference type="InterPro" id="IPR027417">
    <property type="entry name" value="P-loop_NTPase"/>
</dbReference>
<evidence type="ECO:0000256" key="1">
    <source>
        <dbReference type="ARBA" id="ARBA00004651"/>
    </source>
</evidence>
<keyword evidence="4" id="KW-1133">Transmembrane helix</keyword>
<reference evidence="6" key="1">
    <citation type="submission" date="2019-11" db="EMBL/GenBank/DDBJ databases">
        <authorList>
            <person name="Kojima H."/>
        </authorList>
    </citation>
    <scope>NUCLEOTIDE SEQUENCE</scope>
    <source>
        <strain evidence="6">H1576</strain>
    </source>
</reference>
<dbReference type="Proteomes" id="UP000671852">
    <property type="component" value="Chromosome"/>
</dbReference>
<evidence type="ECO:0000256" key="3">
    <source>
        <dbReference type="ARBA" id="ARBA00022692"/>
    </source>
</evidence>
<evidence type="ECO:0000313" key="7">
    <source>
        <dbReference type="Proteomes" id="UP000671852"/>
    </source>
</evidence>
<keyword evidence="2" id="KW-1003">Cell membrane</keyword>
<dbReference type="EMBL" id="CP046072">
    <property type="protein sequence ID" value="QSZ42198.1"/>
    <property type="molecule type" value="Genomic_DNA"/>
</dbReference>
<proteinExistence type="predicted"/>
<keyword evidence="3" id="KW-0812">Transmembrane</keyword>
<keyword evidence="5" id="KW-0472">Membrane</keyword>